<comment type="subcellular location">
    <subcellularLocation>
        <location evidence="7">Cytoplasm</location>
    </subcellularLocation>
</comment>
<keyword evidence="3 7" id="KW-0963">Cytoplasm</keyword>
<dbReference type="GO" id="GO:0005737">
    <property type="term" value="C:cytoplasm"/>
    <property type="evidence" value="ECO:0007669"/>
    <property type="project" value="UniProtKB-SubCell"/>
</dbReference>
<dbReference type="Proteomes" id="UP000253570">
    <property type="component" value="Unassembled WGS sequence"/>
</dbReference>
<dbReference type="InterPro" id="IPR030048">
    <property type="entry name" value="SurE"/>
</dbReference>
<proteinExistence type="inferred from homology"/>
<comment type="similarity">
    <text evidence="2 7">Belongs to the SurE nucleotidase family.</text>
</comment>
<dbReference type="PANTHER" id="PTHR30457">
    <property type="entry name" value="5'-NUCLEOTIDASE SURE"/>
    <property type="match status" value="1"/>
</dbReference>
<comment type="catalytic activity">
    <reaction evidence="1 7">
        <text>a ribonucleoside 5'-phosphate + H2O = a ribonucleoside + phosphate</text>
        <dbReference type="Rhea" id="RHEA:12484"/>
        <dbReference type="ChEBI" id="CHEBI:15377"/>
        <dbReference type="ChEBI" id="CHEBI:18254"/>
        <dbReference type="ChEBI" id="CHEBI:43474"/>
        <dbReference type="ChEBI" id="CHEBI:58043"/>
        <dbReference type="EC" id="3.1.3.5"/>
    </reaction>
</comment>
<keyword evidence="5 7" id="KW-0547">Nucleotide-binding</keyword>
<dbReference type="NCBIfam" id="NF001490">
    <property type="entry name" value="PRK00346.1-4"/>
    <property type="match status" value="1"/>
</dbReference>
<evidence type="ECO:0000256" key="1">
    <source>
        <dbReference type="ARBA" id="ARBA00000815"/>
    </source>
</evidence>
<feature type="binding site" evidence="7">
    <location>
        <position position="43"/>
    </location>
    <ligand>
        <name>a divalent metal cation</name>
        <dbReference type="ChEBI" id="CHEBI:60240"/>
    </ligand>
</feature>
<feature type="domain" description="Survival protein SurE-like phosphatase/nucleotidase" evidence="8">
    <location>
        <begin position="6"/>
        <end position="189"/>
    </location>
</feature>
<feature type="binding site" evidence="7">
    <location>
        <position position="11"/>
    </location>
    <ligand>
        <name>a divalent metal cation</name>
        <dbReference type="ChEBI" id="CHEBI:60240"/>
    </ligand>
</feature>
<dbReference type="InterPro" id="IPR002828">
    <property type="entry name" value="SurE-like_Pase/nucleotidase"/>
</dbReference>
<dbReference type="SUPFAM" id="SSF64167">
    <property type="entry name" value="SurE-like"/>
    <property type="match status" value="1"/>
</dbReference>
<evidence type="ECO:0000313" key="10">
    <source>
        <dbReference type="Proteomes" id="UP000253570"/>
    </source>
</evidence>
<dbReference type="Pfam" id="PF01975">
    <property type="entry name" value="SurE"/>
    <property type="match status" value="1"/>
</dbReference>
<evidence type="ECO:0000313" key="9">
    <source>
        <dbReference type="EMBL" id="RCL72846.1"/>
    </source>
</evidence>
<comment type="function">
    <text evidence="7">Nucleotidase that shows phosphatase activity on nucleoside 5'-monophosphates.</text>
</comment>
<evidence type="ECO:0000256" key="7">
    <source>
        <dbReference type="HAMAP-Rule" id="MF_00060"/>
    </source>
</evidence>
<dbReference type="InterPro" id="IPR036523">
    <property type="entry name" value="SurE-like_sf"/>
</dbReference>
<gene>
    <name evidence="7" type="primary">surE</name>
    <name evidence="9" type="ORF">DBW71_04845</name>
</gene>
<name>A0A368DND8_9PROT</name>
<feature type="binding site" evidence="7">
    <location>
        <position position="12"/>
    </location>
    <ligand>
        <name>a divalent metal cation</name>
        <dbReference type="ChEBI" id="CHEBI:60240"/>
    </ligand>
</feature>
<sequence>MKNLKILITNDDGINAPGIKLLNKVAREFSDDITIIAPEREQSGRSQAMSLSDIIRLRQHEEKVYSISGTPTDCVMLAIKQLMKDDKPNLILSGVNRGQNLADDINYSGTIGAAMEGAIHGIKSIAFSQVFNIHNEGKDAFDASKKNLSTILKKLITMEYSNNVVLNVNFPDVFECNLTHEFTYQGKRDVPAHTMEERIDPRGQKYYWIGFKRAKGGIKANTDLAAIYNGNISITPVSANRTDVNTLGKLS</sequence>
<comment type="cofactor">
    <cofactor evidence="7">
        <name>a divalent metal cation</name>
        <dbReference type="ChEBI" id="CHEBI:60240"/>
    </cofactor>
    <text evidence="7">Binds 1 divalent metal cation per subunit.</text>
</comment>
<evidence type="ECO:0000256" key="5">
    <source>
        <dbReference type="ARBA" id="ARBA00022741"/>
    </source>
</evidence>
<dbReference type="EC" id="3.1.3.5" evidence="7"/>
<dbReference type="PANTHER" id="PTHR30457:SF12">
    <property type="entry name" value="5'_3'-NUCLEOTIDASE SURE"/>
    <property type="match status" value="1"/>
</dbReference>
<protein>
    <recommendedName>
        <fullName evidence="7">5'-nucleotidase SurE</fullName>
        <ecNumber evidence="7">3.1.3.5</ecNumber>
    </recommendedName>
    <alternativeName>
        <fullName evidence="7">Nucleoside 5'-monophosphate phosphohydrolase</fullName>
    </alternativeName>
</protein>
<keyword evidence="4 7" id="KW-0479">Metal-binding</keyword>
<dbReference type="NCBIfam" id="TIGR00087">
    <property type="entry name" value="surE"/>
    <property type="match status" value="1"/>
</dbReference>
<dbReference type="GO" id="GO:0046872">
    <property type="term" value="F:metal ion binding"/>
    <property type="evidence" value="ECO:0007669"/>
    <property type="project" value="UniProtKB-UniRule"/>
</dbReference>
<evidence type="ECO:0000259" key="8">
    <source>
        <dbReference type="Pfam" id="PF01975"/>
    </source>
</evidence>
<evidence type="ECO:0000256" key="4">
    <source>
        <dbReference type="ARBA" id="ARBA00022723"/>
    </source>
</evidence>
<dbReference type="GO" id="GO:0008254">
    <property type="term" value="F:3'-nucleotidase activity"/>
    <property type="evidence" value="ECO:0007669"/>
    <property type="project" value="TreeGrafter"/>
</dbReference>
<dbReference type="Gene3D" id="3.40.1210.10">
    <property type="entry name" value="Survival protein SurE-like phosphatase/nucleotidase"/>
    <property type="match status" value="1"/>
</dbReference>
<comment type="caution">
    <text evidence="9">The sequence shown here is derived from an EMBL/GenBank/DDBJ whole genome shotgun (WGS) entry which is preliminary data.</text>
</comment>
<organism evidence="9 10">
    <name type="scientific">PS1 clade bacterium</name>
    <dbReference type="NCBI Taxonomy" id="2175152"/>
    <lineage>
        <taxon>Bacteria</taxon>
        <taxon>Pseudomonadati</taxon>
        <taxon>Pseudomonadota</taxon>
        <taxon>Alphaproteobacteria</taxon>
        <taxon>PS1 clade</taxon>
    </lineage>
</organism>
<dbReference type="HAMAP" id="MF_00060">
    <property type="entry name" value="SurE"/>
    <property type="match status" value="1"/>
</dbReference>
<dbReference type="GO" id="GO:0008253">
    <property type="term" value="F:5'-nucleotidase activity"/>
    <property type="evidence" value="ECO:0007669"/>
    <property type="project" value="UniProtKB-UniRule"/>
</dbReference>
<accession>A0A368DND8</accession>
<feature type="binding site" evidence="7">
    <location>
        <position position="96"/>
    </location>
    <ligand>
        <name>a divalent metal cation</name>
        <dbReference type="ChEBI" id="CHEBI:60240"/>
    </ligand>
</feature>
<keyword evidence="6 7" id="KW-0378">Hydrolase</keyword>
<evidence type="ECO:0000256" key="3">
    <source>
        <dbReference type="ARBA" id="ARBA00022490"/>
    </source>
</evidence>
<dbReference type="EMBL" id="QOQD01000011">
    <property type="protein sequence ID" value="RCL72846.1"/>
    <property type="molecule type" value="Genomic_DNA"/>
</dbReference>
<dbReference type="AlphaFoldDB" id="A0A368DND8"/>
<reference evidence="9 10" key="1">
    <citation type="journal article" date="2018" name="Microbiome">
        <title>Fine metagenomic profile of the Mediterranean stratified and mixed water columns revealed by assembly and recruitment.</title>
        <authorList>
            <person name="Haro-Moreno J.M."/>
            <person name="Lopez-Perez M."/>
            <person name="De La Torre J.R."/>
            <person name="Picazo A."/>
            <person name="Camacho A."/>
            <person name="Rodriguez-Valera F."/>
        </authorList>
    </citation>
    <scope>NUCLEOTIDE SEQUENCE [LARGE SCALE GENOMIC DNA]</scope>
    <source>
        <strain evidence="9">MED-G57</strain>
    </source>
</reference>
<evidence type="ECO:0000256" key="2">
    <source>
        <dbReference type="ARBA" id="ARBA00011062"/>
    </source>
</evidence>
<evidence type="ECO:0000256" key="6">
    <source>
        <dbReference type="ARBA" id="ARBA00022801"/>
    </source>
</evidence>
<dbReference type="GO" id="GO:0004309">
    <property type="term" value="F:exopolyphosphatase activity"/>
    <property type="evidence" value="ECO:0007669"/>
    <property type="project" value="TreeGrafter"/>
</dbReference>
<dbReference type="GO" id="GO:0000166">
    <property type="term" value="F:nucleotide binding"/>
    <property type="evidence" value="ECO:0007669"/>
    <property type="project" value="UniProtKB-KW"/>
</dbReference>